<keyword evidence="1" id="KW-0732">Signal</keyword>
<protein>
    <submittedName>
        <fullName evidence="2">Uncharacterized protein</fullName>
    </submittedName>
</protein>
<dbReference type="RefSeq" id="WP_165046875.1">
    <property type="nucleotide sequence ID" value="NZ_JAALFE010000002.1"/>
</dbReference>
<keyword evidence="3" id="KW-1185">Reference proteome</keyword>
<name>A0A6M1TP26_9RHOB</name>
<dbReference type="AlphaFoldDB" id="A0A6M1TP26"/>
<feature type="signal peptide" evidence="1">
    <location>
        <begin position="1"/>
        <end position="17"/>
    </location>
</feature>
<organism evidence="2 3">
    <name type="scientific">Paragemmobacter kunshanensis</name>
    <dbReference type="NCBI Taxonomy" id="2583234"/>
    <lineage>
        <taxon>Bacteria</taxon>
        <taxon>Pseudomonadati</taxon>
        <taxon>Pseudomonadota</taxon>
        <taxon>Alphaproteobacteria</taxon>
        <taxon>Rhodobacterales</taxon>
        <taxon>Paracoccaceae</taxon>
        <taxon>Paragemmobacter</taxon>
    </lineage>
</organism>
<feature type="chain" id="PRO_5026679170" evidence="1">
    <location>
        <begin position="18"/>
        <end position="161"/>
    </location>
</feature>
<dbReference type="EMBL" id="JAALFE010000002">
    <property type="protein sequence ID" value="NGQ89767.1"/>
    <property type="molecule type" value="Genomic_DNA"/>
</dbReference>
<dbReference type="Proteomes" id="UP000474758">
    <property type="component" value="Unassembled WGS sequence"/>
</dbReference>
<evidence type="ECO:0000256" key="1">
    <source>
        <dbReference type="SAM" id="SignalP"/>
    </source>
</evidence>
<comment type="caution">
    <text evidence="2">The sequence shown here is derived from an EMBL/GenBank/DDBJ whole genome shotgun (WGS) entry which is preliminary data.</text>
</comment>
<evidence type="ECO:0000313" key="3">
    <source>
        <dbReference type="Proteomes" id="UP000474758"/>
    </source>
</evidence>
<proteinExistence type="predicted"/>
<gene>
    <name evidence="2" type="ORF">G5V65_02580</name>
</gene>
<reference evidence="2 3" key="1">
    <citation type="submission" date="2020-02" db="EMBL/GenBank/DDBJ databases">
        <title>Rhodobacter translucens sp. nov., a novel bacterium isolated from activated sludge.</title>
        <authorList>
            <person name="Liu J."/>
        </authorList>
    </citation>
    <scope>NUCLEOTIDE SEQUENCE [LARGE SCALE GENOMIC DNA]</scope>
    <source>
        <strain evidence="2 3">HX-7-19</strain>
    </source>
</reference>
<evidence type="ECO:0000313" key="2">
    <source>
        <dbReference type="EMBL" id="NGQ89767.1"/>
    </source>
</evidence>
<sequence length="161" mass="17204">MHLLPVLIALFPMASHAACIGETYLDCPTTDGRRIEACIGAEDFTYRLGQPGSWELELSVPISAGTVTPWPGVGGSIWSSVGFPNAGYLYEVWASVDRNPDDINPSGGVIVLKGEEIVARLECASGTVTTPAFVLEDAMAMRGWCYDLTSFSWQKGSCAAP</sequence>
<accession>A0A6M1TP26</accession>